<accession>A0A914DEX0</accession>
<organism evidence="8 9">
    <name type="scientific">Acrobeloides nanus</name>
    <dbReference type="NCBI Taxonomy" id="290746"/>
    <lineage>
        <taxon>Eukaryota</taxon>
        <taxon>Metazoa</taxon>
        <taxon>Ecdysozoa</taxon>
        <taxon>Nematoda</taxon>
        <taxon>Chromadorea</taxon>
        <taxon>Rhabditida</taxon>
        <taxon>Tylenchina</taxon>
        <taxon>Cephalobomorpha</taxon>
        <taxon>Cephaloboidea</taxon>
        <taxon>Cephalobidae</taxon>
        <taxon>Acrobeloides</taxon>
    </lineage>
</organism>
<dbReference type="Proteomes" id="UP000887540">
    <property type="component" value="Unplaced"/>
</dbReference>
<dbReference type="Pfam" id="PF17917">
    <property type="entry name" value="RT_RNaseH"/>
    <property type="match status" value="1"/>
</dbReference>
<name>A0A914DEX0_9BILA</name>
<evidence type="ECO:0000256" key="4">
    <source>
        <dbReference type="ARBA" id="ARBA00022759"/>
    </source>
</evidence>
<protein>
    <submittedName>
        <fullName evidence="9">Reverse transcriptase RNase H-like domain-containing protein</fullName>
    </submittedName>
</protein>
<keyword evidence="2" id="KW-0548">Nucleotidyltransferase</keyword>
<evidence type="ECO:0000256" key="6">
    <source>
        <dbReference type="ARBA" id="ARBA00022918"/>
    </source>
</evidence>
<keyword evidence="5" id="KW-0378">Hydrolase</keyword>
<dbReference type="GO" id="GO:0003964">
    <property type="term" value="F:RNA-directed DNA polymerase activity"/>
    <property type="evidence" value="ECO:0007669"/>
    <property type="project" value="UniProtKB-KW"/>
</dbReference>
<dbReference type="SUPFAM" id="SSF56672">
    <property type="entry name" value="DNA/RNA polymerases"/>
    <property type="match status" value="1"/>
</dbReference>
<keyword evidence="1" id="KW-0808">Transferase</keyword>
<dbReference type="InterPro" id="IPR050951">
    <property type="entry name" value="Retrovirus_Pol_polyprotein"/>
</dbReference>
<dbReference type="PANTHER" id="PTHR37984:SF5">
    <property type="entry name" value="PROTEIN NYNRIN-LIKE"/>
    <property type="match status" value="1"/>
</dbReference>
<evidence type="ECO:0000259" key="7">
    <source>
        <dbReference type="Pfam" id="PF17917"/>
    </source>
</evidence>
<evidence type="ECO:0000313" key="8">
    <source>
        <dbReference type="Proteomes" id="UP000887540"/>
    </source>
</evidence>
<keyword evidence="6" id="KW-0695">RNA-directed DNA polymerase</keyword>
<evidence type="ECO:0000256" key="1">
    <source>
        <dbReference type="ARBA" id="ARBA00022679"/>
    </source>
</evidence>
<dbReference type="GO" id="GO:0004519">
    <property type="term" value="F:endonuclease activity"/>
    <property type="evidence" value="ECO:0007669"/>
    <property type="project" value="UniProtKB-KW"/>
</dbReference>
<dbReference type="WBParaSite" id="ACRNAN_scaffold23204.g17440.t1">
    <property type="protein sequence ID" value="ACRNAN_scaffold23204.g17440.t1"/>
    <property type="gene ID" value="ACRNAN_scaffold23204.g17440"/>
</dbReference>
<dbReference type="GO" id="GO:0016787">
    <property type="term" value="F:hydrolase activity"/>
    <property type="evidence" value="ECO:0007669"/>
    <property type="project" value="UniProtKB-KW"/>
</dbReference>
<proteinExistence type="predicted"/>
<keyword evidence="8" id="KW-1185">Reference proteome</keyword>
<dbReference type="InterPro" id="IPR043502">
    <property type="entry name" value="DNA/RNA_pol_sf"/>
</dbReference>
<feature type="domain" description="Reverse transcriptase RNase H-like" evidence="7">
    <location>
        <begin position="22"/>
        <end position="74"/>
    </location>
</feature>
<dbReference type="InterPro" id="IPR041373">
    <property type="entry name" value="RT_RNaseH"/>
</dbReference>
<evidence type="ECO:0000256" key="5">
    <source>
        <dbReference type="ARBA" id="ARBA00022801"/>
    </source>
</evidence>
<keyword evidence="4" id="KW-0255">Endonuclease</keyword>
<sequence>MFAYLDDLIIASEDEDEHLRDIEAFLKNDEEGHEHPIAFASRALIKHEQRYPSVEMEALAIVFGVKQYQPYIEVPKNEPVEVQLVSSAVTIKPISVVAKEVIDNRDLCTTATSKVNAITTKMAQGQEVITLDAAGAKLDNLTLEDVREAQKKTSEIKQIYDALKQGQWRADRAEKRKLEKIIHKYVIRYSAVYFKPSDDEADLDLRLLIPYVYREPILQMYHESPASGSHCGDDKLTEL</sequence>
<evidence type="ECO:0000256" key="3">
    <source>
        <dbReference type="ARBA" id="ARBA00022722"/>
    </source>
</evidence>
<keyword evidence="3" id="KW-0540">Nuclease</keyword>
<dbReference type="PANTHER" id="PTHR37984">
    <property type="entry name" value="PROTEIN CBG26694"/>
    <property type="match status" value="1"/>
</dbReference>
<reference evidence="9" key="1">
    <citation type="submission" date="2022-11" db="UniProtKB">
        <authorList>
            <consortium name="WormBaseParasite"/>
        </authorList>
    </citation>
    <scope>IDENTIFICATION</scope>
</reference>
<dbReference type="AlphaFoldDB" id="A0A914DEX0"/>
<evidence type="ECO:0000256" key="2">
    <source>
        <dbReference type="ARBA" id="ARBA00022695"/>
    </source>
</evidence>
<evidence type="ECO:0000313" key="9">
    <source>
        <dbReference type="WBParaSite" id="ACRNAN_scaffold23204.g17440.t1"/>
    </source>
</evidence>